<protein>
    <recommendedName>
        <fullName evidence="3">BZIP domain-containing protein</fullName>
    </recommendedName>
</protein>
<evidence type="ECO:0000256" key="2">
    <source>
        <dbReference type="SAM" id="MobiDB-lite"/>
    </source>
</evidence>
<dbReference type="PROSITE" id="PS50217">
    <property type="entry name" value="BZIP"/>
    <property type="match status" value="1"/>
</dbReference>
<dbReference type="OrthoDB" id="2576400at2759"/>
<dbReference type="SUPFAM" id="SSF57959">
    <property type="entry name" value="Leucine zipper domain"/>
    <property type="match status" value="1"/>
</dbReference>
<evidence type="ECO:0000313" key="4">
    <source>
        <dbReference type="EMBL" id="AAW43053.2"/>
    </source>
</evidence>
<feature type="region of interest" description="Disordered" evidence="2">
    <location>
        <begin position="445"/>
        <end position="508"/>
    </location>
</feature>
<dbReference type="AlphaFoldDB" id="Q5KJA0"/>
<evidence type="ECO:0000259" key="3">
    <source>
        <dbReference type="PROSITE" id="PS50217"/>
    </source>
</evidence>
<accession>Q5KJA0</accession>
<dbReference type="HOGENOM" id="CLU_027812_0_0_1"/>
<keyword evidence="5" id="KW-1185">Reference proteome</keyword>
<sequence>MPPKRPTPSRSYAPNKLQRRATLPAAARAIKEVSELSEEDDDVDDEMKAKLARKEARTIRNRESAQRSRNQRKAHLAWLESRVLELEAENQALRAGPPNAKPKAKKESTENVTEISGPSTLRTSSSTSVSASESPSPSVHPNPISAAVSTWTKRSFHPNTSYSCTRTHSREPSPAQSVFSLATDLGLPTELVNGGAGVRLASVTPPSKEMLSEMGVDDDDDDREATHGDRIGVGNFFHTHLGHIQPSSNSFDEEEARLKEENAHLRERVGLLENLVKQVVILFDLNPNSTSLRIPVSMPNMSAPVPAPPSPMLLGQNSMSISIPTHTLPYSTSDGAGGMQEARRGSEIATNRAAVENFWAQESTHSGQQPDFGASRTQPSHPHQFYTSDGHTKHSAHPSHLPSPRPLLSSQLGQHPNQMEQMEQRRQCAHSGYVRSTTGATVTSAALEDSNPRSYSNSNAGLHLNSNMHADNSPSTLQQFHSGTGRNGESASFVPLPQGPMTSTSEIPSAMSTTSFLSTFISTSLSNPTATPTPLSTSLFSDSPSISICSNDEKQAKHTPVACHSAVVATSSLISSASLPFAPANPQAYERMRRWHEALQRARGVWCLVSGWKRQKVW</sequence>
<dbReference type="SMART" id="SM00338">
    <property type="entry name" value="BRLZ"/>
    <property type="match status" value="1"/>
</dbReference>
<gene>
    <name evidence="4" type="ordered locus">CND00100</name>
</gene>
<dbReference type="STRING" id="214684.Q5KJA0"/>
<name>Q5KJA0_CRYD1</name>
<evidence type="ECO:0000313" key="5">
    <source>
        <dbReference type="Proteomes" id="UP000002149"/>
    </source>
</evidence>
<dbReference type="KEGG" id="cne:CND00100"/>
<feature type="coiled-coil region" evidence="1">
    <location>
        <begin position="248"/>
        <end position="275"/>
    </location>
</feature>
<dbReference type="Gene3D" id="1.20.5.170">
    <property type="match status" value="1"/>
</dbReference>
<dbReference type="InterPro" id="IPR004827">
    <property type="entry name" value="bZIP"/>
</dbReference>
<feature type="domain" description="BZIP" evidence="3">
    <location>
        <begin position="51"/>
        <end position="94"/>
    </location>
</feature>
<feature type="compositionally biased region" description="Acidic residues" evidence="2">
    <location>
        <begin position="35"/>
        <end position="45"/>
    </location>
</feature>
<dbReference type="VEuPathDB" id="FungiDB:CND00100"/>
<dbReference type="RefSeq" id="XP_024512705.1">
    <property type="nucleotide sequence ID" value="XM_024656925.1"/>
</dbReference>
<feature type="compositionally biased region" description="Low complexity" evidence="2">
    <location>
        <begin position="116"/>
        <end position="137"/>
    </location>
</feature>
<feature type="compositionally biased region" description="Polar residues" evidence="2">
    <location>
        <begin position="452"/>
        <end position="490"/>
    </location>
</feature>
<dbReference type="EMBL" id="AE017344">
    <property type="protein sequence ID" value="AAW43053.2"/>
    <property type="molecule type" value="Genomic_DNA"/>
</dbReference>
<feature type="region of interest" description="Disordered" evidence="2">
    <location>
        <begin position="92"/>
        <end position="144"/>
    </location>
</feature>
<dbReference type="CDD" id="cd14812">
    <property type="entry name" value="bZIP_u3"/>
    <property type="match status" value="1"/>
</dbReference>
<feature type="region of interest" description="Disordered" evidence="2">
    <location>
        <begin position="1"/>
        <end position="73"/>
    </location>
</feature>
<dbReference type="GO" id="GO:0003700">
    <property type="term" value="F:DNA-binding transcription factor activity"/>
    <property type="evidence" value="ECO:0007669"/>
    <property type="project" value="InterPro"/>
</dbReference>
<evidence type="ECO:0000256" key="1">
    <source>
        <dbReference type="SAM" id="Coils"/>
    </source>
</evidence>
<dbReference type="Pfam" id="PF00170">
    <property type="entry name" value="bZIP_1"/>
    <property type="match status" value="1"/>
</dbReference>
<dbReference type="InParanoid" id="Q5KJA0"/>
<dbReference type="Proteomes" id="UP000002149">
    <property type="component" value="Chromosome 4"/>
</dbReference>
<dbReference type="PaxDb" id="214684-Q5KJA0"/>
<proteinExistence type="predicted"/>
<feature type="compositionally biased region" description="Basic and acidic residues" evidence="2">
    <location>
        <begin position="46"/>
        <end position="66"/>
    </location>
</feature>
<feature type="region of interest" description="Disordered" evidence="2">
    <location>
        <begin position="363"/>
        <end position="421"/>
    </location>
</feature>
<reference evidence="4 5" key="1">
    <citation type="journal article" date="2005" name="Science">
        <title>The genome of the basidiomycetous yeast and human pathogen Cryptococcus neoformans.</title>
        <authorList>
            <person name="Loftus B.J."/>
            <person name="Fung E."/>
            <person name="Roncaglia P."/>
            <person name="Rowley D."/>
            <person name="Amedeo P."/>
            <person name="Bruno D."/>
            <person name="Vamathevan J."/>
            <person name="Miranda M."/>
            <person name="Anderson I.J."/>
            <person name="Fraser J.A."/>
            <person name="Allen J.E."/>
            <person name="Bosdet I.E."/>
            <person name="Brent M.R."/>
            <person name="Chiu R."/>
            <person name="Doering T.L."/>
            <person name="Donlin M.J."/>
            <person name="D'Souza C.A."/>
            <person name="Fox D.S."/>
            <person name="Grinberg V."/>
            <person name="Fu J."/>
            <person name="Fukushima M."/>
            <person name="Haas B.J."/>
            <person name="Huang J.C."/>
            <person name="Janbon G."/>
            <person name="Jones S.J."/>
            <person name="Koo H.L."/>
            <person name="Krzywinski M.I."/>
            <person name="Kwon-Chung J.K."/>
            <person name="Lengeler K.B."/>
            <person name="Maiti R."/>
            <person name="Marra M.A."/>
            <person name="Marra R.E."/>
            <person name="Mathewson C.A."/>
            <person name="Mitchell T.G."/>
            <person name="Pertea M."/>
            <person name="Riggs F.R."/>
            <person name="Salzberg S.L."/>
            <person name="Schein J.E."/>
            <person name="Shvartsbeyn A."/>
            <person name="Shin H."/>
            <person name="Shumway M."/>
            <person name="Specht C.A."/>
            <person name="Suh B.B."/>
            <person name="Tenney A."/>
            <person name="Utterback T.R."/>
            <person name="Wickes B.L."/>
            <person name="Wortman J.R."/>
            <person name="Wye N.H."/>
            <person name="Kronstad J.W."/>
            <person name="Lodge J.K."/>
            <person name="Heitman J."/>
            <person name="Davis R.W."/>
            <person name="Fraser C.M."/>
            <person name="Hyman R.W."/>
        </authorList>
    </citation>
    <scope>NUCLEOTIDE SEQUENCE [LARGE SCALE GENOMIC DNA]</scope>
    <source>
        <strain evidence="5">JEC21 / ATCC MYA-565</strain>
    </source>
</reference>
<dbReference type="InterPro" id="IPR046347">
    <property type="entry name" value="bZIP_sf"/>
</dbReference>
<feature type="compositionally biased region" description="Low complexity" evidence="2">
    <location>
        <begin position="398"/>
        <end position="412"/>
    </location>
</feature>
<dbReference type="GeneID" id="3257164"/>
<keyword evidence="1" id="KW-0175">Coiled coil</keyword>
<feature type="compositionally biased region" description="Polar residues" evidence="2">
    <location>
        <begin position="363"/>
        <end position="389"/>
    </location>
</feature>
<organism evidence="4 5">
    <name type="scientific">Cryptococcus deneoformans (strain JEC21 / ATCC MYA-565)</name>
    <name type="common">Cryptococcus neoformans var. neoformans serotype D</name>
    <dbReference type="NCBI Taxonomy" id="214684"/>
    <lineage>
        <taxon>Eukaryota</taxon>
        <taxon>Fungi</taxon>
        <taxon>Dikarya</taxon>
        <taxon>Basidiomycota</taxon>
        <taxon>Agaricomycotina</taxon>
        <taxon>Tremellomycetes</taxon>
        <taxon>Tremellales</taxon>
        <taxon>Cryptococcaceae</taxon>
        <taxon>Cryptococcus</taxon>
        <taxon>Cryptococcus neoformans species complex</taxon>
    </lineage>
</organism>